<proteinExistence type="predicted"/>
<dbReference type="Proteomes" id="UP000037122">
    <property type="component" value="Unassembled WGS sequence"/>
</dbReference>
<feature type="region of interest" description="Disordered" evidence="1">
    <location>
        <begin position="21"/>
        <end position="42"/>
    </location>
</feature>
<dbReference type="VEuPathDB" id="FungiDB:QG37_05863"/>
<reference evidence="3" key="1">
    <citation type="journal article" date="2015" name="BMC Genomics">
        <title>Draft genome of a commonly misdiagnosed multidrug resistant pathogen Candida auris.</title>
        <authorList>
            <person name="Chatterjee S."/>
            <person name="Alampalli S.V."/>
            <person name="Nageshan R.K."/>
            <person name="Chettiar S.T."/>
            <person name="Joshi S."/>
            <person name="Tatu U.S."/>
        </authorList>
    </citation>
    <scope>NUCLEOTIDE SEQUENCE [LARGE SCALE GENOMIC DNA]</scope>
    <source>
        <strain evidence="3">6684</strain>
    </source>
</reference>
<gene>
    <name evidence="2" type="ORF">QG37_05863</name>
</gene>
<organism evidence="2 3">
    <name type="scientific">Candidozyma auris</name>
    <name type="common">Yeast</name>
    <name type="synonym">Candida auris</name>
    <dbReference type="NCBI Taxonomy" id="498019"/>
    <lineage>
        <taxon>Eukaryota</taxon>
        <taxon>Fungi</taxon>
        <taxon>Dikarya</taxon>
        <taxon>Ascomycota</taxon>
        <taxon>Saccharomycotina</taxon>
        <taxon>Pichiomycetes</taxon>
        <taxon>Metschnikowiaceae</taxon>
        <taxon>Candidozyma</taxon>
    </lineage>
</organism>
<sequence length="90" mass="10455">MKVSDFEMSPRQEPQFLLMPRYESRVEPRPARSATSPPGESLTCLARSTRLGKKAVWRREGRQRSTLQGEGDEIMTEVDEAIMKRQFREL</sequence>
<dbReference type="EMBL" id="LGST01000041">
    <property type="protein sequence ID" value="KND97477.1"/>
    <property type="molecule type" value="Genomic_DNA"/>
</dbReference>
<name>A0A0L0NTH6_CANAR</name>
<comment type="caution">
    <text evidence="2">The sequence shown here is derived from an EMBL/GenBank/DDBJ whole genome shotgun (WGS) entry which is preliminary data.</text>
</comment>
<evidence type="ECO:0000256" key="1">
    <source>
        <dbReference type="SAM" id="MobiDB-lite"/>
    </source>
</evidence>
<evidence type="ECO:0000313" key="2">
    <source>
        <dbReference type="EMBL" id="KND97477.1"/>
    </source>
</evidence>
<accession>A0A0L0NTH6</accession>
<dbReference type="AlphaFoldDB" id="A0A0L0NTH6"/>
<protein>
    <submittedName>
        <fullName evidence="2">Uncharacterized protein</fullName>
    </submittedName>
</protein>
<evidence type="ECO:0000313" key="3">
    <source>
        <dbReference type="Proteomes" id="UP000037122"/>
    </source>
</evidence>